<evidence type="ECO:0000313" key="8">
    <source>
        <dbReference type="EMBL" id="SFK60319.1"/>
    </source>
</evidence>
<sequence length="411" mass="43016">MTTVTTHASNDAYIYDAIRTPRGRGKAGGALHGTKPIDLVVGLIHELRRRFPGLNPAAIDDIVLGVVTPLGDQGADIARTAAIAAGLPDTVAGVQENRFCASGLEAVNLAAAKVRSGWEDLILAGGVESMSRVPMGSDGGAWAMDPMTSFETAFVPQGIGADLIATIEGFSRRDVDEYAAMSQERAATAWKEGRFDRSVVPVTDRNSLVVLDRDEHMRPGTTADSLASLKPSFATIGEAGGFDAVALQKYHWVEEIDHVHHAGNSSGIVDGSALVAVGSREVGERYGLTPRARIVSAAVSGSEPTIMLTGPAPASRKALAKAGLTVDDLDLVEINEAFAAVVLRFVRDMGLPMEKVNVNGGAIAMGHPLGATGAMILGTLVDELERRDLRYGLATLCVGGGMGIATVVERL</sequence>
<evidence type="ECO:0000313" key="9">
    <source>
        <dbReference type="Proteomes" id="UP000198928"/>
    </source>
</evidence>
<name>A0A1I4AXA4_9ACTN</name>
<dbReference type="PANTHER" id="PTHR43365:SF1">
    <property type="entry name" value="ACETYL-COA C-ACYLTRANSFERASE"/>
    <property type="match status" value="1"/>
</dbReference>
<dbReference type="InterPro" id="IPR020616">
    <property type="entry name" value="Thiolase_N"/>
</dbReference>
<accession>A0A1I4AXA4</accession>
<keyword evidence="3 5" id="KW-0012">Acyltransferase</keyword>
<evidence type="ECO:0000256" key="5">
    <source>
        <dbReference type="RuleBase" id="RU003557"/>
    </source>
</evidence>
<dbReference type="GO" id="GO:0016747">
    <property type="term" value="F:acyltransferase activity, transferring groups other than amino-acyl groups"/>
    <property type="evidence" value="ECO:0007669"/>
    <property type="project" value="InterPro"/>
</dbReference>
<feature type="active site" description="Acyl-thioester intermediate" evidence="4">
    <location>
        <position position="100"/>
    </location>
</feature>
<proteinExistence type="inferred from homology"/>
<dbReference type="InterPro" id="IPR016039">
    <property type="entry name" value="Thiolase-like"/>
</dbReference>
<dbReference type="Pfam" id="PF02803">
    <property type="entry name" value="Thiolase_C"/>
    <property type="match status" value="1"/>
</dbReference>
<dbReference type="PIRSF" id="PIRSF000429">
    <property type="entry name" value="Ac-CoA_Ac_transf"/>
    <property type="match status" value="1"/>
</dbReference>
<evidence type="ECO:0000256" key="2">
    <source>
        <dbReference type="ARBA" id="ARBA00022679"/>
    </source>
</evidence>
<keyword evidence="9" id="KW-1185">Reference proteome</keyword>
<dbReference type="NCBIfam" id="TIGR01930">
    <property type="entry name" value="AcCoA-C-Actrans"/>
    <property type="match status" value="1"/>
</dbReference>
<keyword evidence="2 5" id="KW-0808">Transferase</keyword>
<dbReference type="CDD" id="cd00751">
    <property type="entry name" value="thiolase"/>
    <property type="match status" value="1"/>
</dbReference>
<dbReference type="InterPro" id="IPR020610">
    <property type="entry name" value="Thiolase_AS"/>
</dbReference>
<dbReference type="InterPro" id="IPR020617">
    <property type="entry name" value="Thiolase_C"/>
</dbReference>
<reference evidence="9" key="1">
    <citation type="submission" date="2016-10" db="EMBL/GenBank/DDBJ databases">
        <authorList>
            <person name="Varghese N."/>
            <person name="Submissions S."/>
        </authorList>
    </citation>
    <scope>NUCLEOTIDE SEQUENCE [LARGE SCALE GENOMIC DNA]</scope>
    <source>
        <strain evidence="9">PL19</strain>
    </source>
</reference>
<feature type="domain" description="Thiolase N-terminal" evidence="6">
    <location>
        <begin position="13"/>
        <end position="237"/>
    </location>
</feature>
<dbReference type="PROSITE" id="PS00737">
    <property type="entry name" value="THIOLASE_2"/>
    <property type="match status" value="1"/>
</dbReference>
<dbReference type="Proteomes" id="UP000198928">
    <property type="component" value="Unassembled WGS sequence"/>
</dbReference>
<feature type="active site" description="Proton acceptor" evidence="4">
    <location>
        <position position="397"/>
    </location>
</feature>
<organism evidence="8 9">
    <name type="scientific">Streptomyces pini</name>
    <dbReference type="NCBI Taxonomy" id="1520580"/>
    <lineage>
        <taxon>Bacteria</taxon>
        <taxon>Bacillati</taxon>
        <taxon>Actinomycetota</taxon>
        <taxon>Actinomycetes</taxon>
        <taxon>Kitasatosporales</taxon>
        <taxon>Streptomycetaceae</taxon>
        <taxon>Streptomyces</taxon>
    </lineage>
</organism>
<dbReference type="SUPFAM" id="SSF53901">
    <property type="entry name" value="Thiolase-like"/>
    <property type="match status" value="2"/>
</dbReference>
<dbReference type="NCBIfam" id="NF006090">
    <property type="entry name" value="PRK08242.1"/>
    <property type="match status" value="1"/>
</dbReference>
<evidence type="ECO:0000259" key="6">
    <source>
        <dbReference type="Pfam" id="PF00108"/>
    </source>
</evidence>
<evidence type="ECO:0000256" key="3">
    <source>
        <dbReference type="ARBA" id="ARBA00023315"/>
    </source>
</evidence>
<dbReference type="EMBL" id="FOSG01000007">
    <property type="protein sequence ID" value="SFK60319.1"/>
    <property type="molecule type" value="Genomic_DNA"/>
</dbReference>
<feature type="domain" description="Thiolase C-terminal" evidence="7">
    <location>
        <begin position="289"/>
        <end position="410"/>
    </location>
</feature>
<dbReference type="InterPro" id="IPR002155">
    <property type="entry name" value="Thiolase"/>
</dbReference>
<evidence type="ECO:0000256" key="1">
    <source>
        <dbReference type="ARBA" id="ARBA00010982"/>
    </source>
</evidence>
<evidence type="ECO:0000256" key="4">
    <source>
        <dbReference type="PIRSR" id="PIRSR000429-1"/>
    </source>
</evidence>
<evidence type="ECO:0000259" key="7">
    <source>
        <dbReference type="Pfam" id="PF02803"/>
    </source>
</evidence>
<comment type="similarity">
    <text evidence="1 5">Belongs to the thiolase-like superfamily. Thiolase family.</text>
</comment>
<feature type="active site" description="Proton acceptor" evidence="4">
    <location>
        <position position="367"/>
    </location>
</feature>
<protein>
    <submittedName>
        <fullName evidence="8">Acetyl-CoA C-acetyltransferase</fullName>
    </submittedName>
</protein>
<dbReference type="Pfam" id="PF00108">
    <property type="entry name" value="Thiolase_N"/>
    <property type="match status" value="1"/>
</dbReference>
<dbReference type="AlphaFoldDB" id="A0A1I4AXA4"/>
<dbReference type="PROSITE" id="PS00099">
    <property type="entry name" value="THIOLASE_3"/>
    <property type="match status" value="1"/>
</dbReference>
<dbReference type="PANTHER" id="PTHR43365">
    <property type="entry name" value="BLR7806 PROTEIN"/>
    <property type="match status" value="1"/>
</dbReference>
<gene>
    <name evidence="8" type="ORF">SAMN05192584_107143</name>
</gene>
<dbReference type="InterPro" id="IPR020613">
    <property type="entry name" value="Thiolase_CS"/>
</dbReference>
<dbReference type="Gene3D" id="3.40.47.10">
    <property type="match status" value="2"/>
</dbReference>